<dbReference type="SUPFAM" id="SSF46785">
    <property type="entry name" value="Winged helix' DNA-binding domain"/>
    <property type="match status" value="1"/>
</dbReference>
<sequence>MFEKELMQNIKESEYKKEVLMLLFEKERTKNEMMEILNIKSLELSRILRFFKKKELITSHMSFDHHVFEYYIANDGVVLLTMLNNELNNENSDD</sequence>
<organism evidence="1 2">
    <name type="scientific">Methanobrevibacter arboriphilus JCM 13429 = DSM 1125</name>
    <dbReference type="NCBI Taxonomy" id="1300164"/>
    <lineage>
        <taxon>Archaea</taxon>
        <taxon>Methanobacteriati</taxon>
        <taxon>Methanobacteriota</taxon>
        <taxon>Methanomada group</taxon>
        <taxon>Methanobacteria</taxon>
        <taxon>Methanobacteriales</taxon>
        <taxon>Methanobacteriaceae</taxon>
        <taxon>Methanobrevibacter</taxon>
    </lineage>
</organism>
<proteinExistence type="predicted"/>
<keyword evidence="2" id="KW-1185">Reference proteome</keyword>
<dbReference type="EMBL" id="JXMW01000008">
    <property type="protein sequence ID" value="OQD58796.1"/>
    <property type="molecule type" value="Genomic_DNA"/>
</dbReference>
<accession>A0A1V6N2R6</accession>
<dbReference type="AlphaFoldDB" id="A0A1V6N2R6"/>
<evidence type="ECO:0000313" key="1">
    <source>
        <dbReference type="EMBL" id="OQD58796.1"/>
    </source>
</evidence>
<dbReference type="Proteomes" id="UP000191661">
    <property type="component" value="Unassembled WGS sequence"/>
</dbReference>
<protein>
    <submittedName>
        <fullName evidence="1">Transcriptional regulator</fullName>
    </submittedName>
</protein>
<dbReference type="RefSeq" id="WP_080460325.1">
    <property type="nucleotide sequence ID" value="NZ_JXMW01000008.1"/>
</dbReference>
<evidence type="ECO:0000313" key="2">
    <source>
        <dbReference type="Proteomes" id="UP000191661"/>
    </source>
</evidence>
<reference evidence="1 2" key="1">
    <citation type="submission" date="2014-12" db="EMBL/GenBank/DDBJ databases">
        <title>Genome sequence of Methanobrevibacter arboriphilicus DH1, DSM1125.</title>
        <authorList>
            <person name="Poehlein A."/>
            <person name="Thauer R.K."/>
            <person name="Seedorf H."/>
            <person name="Daniel R."/>
        </authorList>
    </citation>
    <scope>NUCLEOTIDE SEQUENCE [LARGE SCALE GENOMIC DNA]</scope>
    <source>
        <strain evidence="1 2">DH1</strain>
    </source>
</reference>
<name>A0A1V6N2R6_METAZ</name>
<comment type="caution">
    <text evidence="1">The sequence shown here is derived from an EMBL/GenBank/DDBJ whole genome shotgun (WGS) entry which is preliminary data.</text>
</comment>
<dbReference type="InterPro" id="IPR036390">
    <property type="entry name" value="WH_DNA-bd_sf"/>
</dbReference>
<dbReference type="OrthoDB" id="377536at2157"/>
<gene>
    <name evidence="1" type="ORF">MBBAR_8c00190</name>
</gene>